<gene>
    <name evidence="2" type="ORF">PLEPLA_LOCUS42707</name>
</gene>
<reference evidence="2" key="1">
    <citation type="submission" date="2020-03" db="EMBL/GenBank/DDBJ databases">
        <authorList>
            <person name="Weist P."/>
        </authorList>
    </citation>
    <scope>NUCLEOTIDE SEQUENCE</scope>
</reference>
<protein>
    <submittedName>
        <fullName evidence="2">Uncharacterized protein</fullName>
    </submittedName>
</protein>
<evidence type="ECO:0000313" key="2">
    <source>
        <dbReference type="EMBL" id="CAB1454940.1"/>
    </source>
</evidence>
<organism evidence="2 3">
    <name type="scientific">Pleuronectes platessa</name>
    <name type="common">European plaice</name>
    <dbReference type="NCBI Taxonomy" id="8262"/>
    <lineage>
        <taxon>Eukaryota</taxon>
        <taxon>Metazoa</taxon>
        <taxon>Chordata</taxon>
        <taxon>Craniata</taxon>
        <taxon>Vertebrata</taxon>
        <taxon>Euteleostomi</taxon>
        <taxon>Actinopterygii</taxon>
        <taxon>Neopterygii</taxon>
        <taxon>Teleostei</taxon>
        <taxon>Neoteleostei</taxon>
        <taxon>Acanthomorphata</taxon>
        <taxon>Carangaria</taxon>
        <taxon>Pleuronectiformes</taxon>
        <taxon>Pleuronectoidei</taxon>
        <taxon>Pleuronectidae</taxon>
        <taxon>Pleuronectes</taxon>
    </lineage>
</organism>
<evidence type="ECO:0000313" key="3">
    <source>
        <dbReference type="Proteomes" id="UP001153269"/>
    </source>
</evidence>
<proteinExistence type="predicted"/>
<feature type="region of interest" description="Disordered" evidence="1">
    <location>
        <begin position="1"/>
        <end position="33"/>
    </location>
</feature>
<dbReference type="EMBL" id="CADEAL010004233">
    <property type="protein sequence ID" value="CAB1454940.1"/>
    <property type="molecule type" value="Genomic_DNA"/>
</dbReference>
<evidence type="ECO:0000256" key="1">
    <source>
        <dbReference type="SAM" id="MobiDB-lite"/>
    </source>
</evidence>
<name>A0A9N7VSL1_PLEPL</name>
<dbReference type="AlphaFoldDB" id="A0A9N7VSL1"/>
<dbReference type="Proteomes" id="UP001153269">
    <property type="component" value="Unassembled WGS sequence"/>
</dbReference>
<feature type="compositionally biased region" description="Polar residues" evidence="1">
    <location>
        <begin position="1"/>
        <end position="10"/>
    </location>
</feature>
<keyword evidence="3" id="KW-1185">Reference proteome</keyword>
<sequence>MTSQCSSTSPPLWRKKLSPGAVARTSDPSGGSVELWSSELQRTVLIGCPHLVGYRYGYFGGARDHAGRLRRGAPAQVGDGAGQSPRTAKWLIF</sequence>
<comment type="caution">
    <text evidence="2">The sequence shown here is derived from an EMBL/GenBank/DDBJ whole genome shotgun (WGS) entry which is preliminary data.</text>
</comment>
<accession>A0A9N7VSL1</accession>